<dbReference type="RefSeq" id="XP_049144250.1">
    <property type="nucleotide sequence ID" value="XM_049287107.1"/>
</dbReference>
<sequence length="122" mass="13218">MKLGAESRVWRGGGGNWEPRNGGGEGEEMNYVETKKVSLFLPSFSRARFLDPPPLFLQAGFSSSSSGGKMASQYPAALASMALWAYLGWLPTVERGAPPTLLPLPLQNPRASPSRRPPVSRM</sequence>
<organism evidence="2 3">
    <name type="scientific">Colletotrichum lupini</name>
    <dbReference type="NCBI Taxonomy" id="145971"/>
    <lineage>
        <taxon>Eukaryota</taxon>
        <taxon>Fungi</taxon>
        <taxon>Dikarya</taxon>
        <taxon>Ascomycota</taxon>
        <taxon>Pezizomycotina</taxon>
        <taxon>Sordariomycetes</taxon>
        <taxon>Hypocreomycetidae</taxon>
        <taxon>Glomerellales</taxon>
        <taxon>Glomerellaceae</taxon>
        <taxon>Colletotrichum</taxon>
        <taxon>Colletotrichum acutatum species complex</taxon>
    </lineage>
</organism>
<feature type="region of interest" description="Disordered" evidence="1">
    <location>
        <begin position="98"/>
        <end position="122"/>
    </location>
</feature>
<evidence type="ECO:0000313" key="2">
    <source>
        <dbReference type="EMBL" id="UQC82627.1"/>
    </source>
</evidence>
<gene>
    <name evidence="2" type="ORF">CLUP02_08117</name>
</gene>
<dbReference type="EMBL" id="CP019476">
    <property type="protein sequence ID" value="UQC82627.1"/>
    <property type="molecule type" value="Genomic_DNA"/>
</dbReference>
<reference evidence="2" key="1">
    <citation type="journal article" date="2021" name="Mol. Plant Microbe Interact.">
        <title>Complete Genome Sequence of the Plant-Pathogenic Fungus Colletotrichum lupini.</title>
        <authorList>
            <person name="Baroncelli R."/>
            <person name="Pensec F."/>
            <person name="Da Lio D."/>
            <person name="Boufleur T."/>
            <person name="Vicente I."/>
            <person name="Sarrocco S."/>
            <person name="Picot A."/>
            <person name="Baraldi E."/>
            <person name="Sukno S."/>
            <person name="Thon M."/>
            <person name="Le Floch G."/>
        </authorList>
    </citation>
    <scope>NUCLEOTIDE SEQUENCE</scope>
    <source>
        <strain evidence="2">IMI 504893</strain>
    </source>
</reference>
<evidence type="ECO:0000313" key="3">
    <source>
        <dbReference type="Proteomes" id="UP000830671"/>
    </source>
</evidence>
<feature type="region of interest" description="Disordered" evidence="1">
    <location>
        <begin position="1"/>
        <end position="28"/>
    </location>
</feature>
<evidence type="ECO:0000256" key="1">
    <source>
        <dbReference type="SAM" id="MobiDB-lite"/>
    </source>
</evidence>
<dbReference type="AlphaFoldDB" id="A0A9Q8WH61"/>
<dbReference type="Proteomes" id="UP000830671">
    <property type="component" value="Chromosome 4"/>
</dbReference>
<name>A0A9Q8WH61_9PEZI</name>
<protein>
    <submittedName>
        <fullName evidence="2">Uncharacterized protein</fullName>
    </submittedName>
</protein>
<dbReference type="KEGG" id="clup:CLUP02_08117"/>
<feature type="compositionally biased region" description="Gly residues" evidence="1">
    <location>
        <begin position="11"/>
        <end position="24"/>
    </location>
</feature>
<accession>A0A9Q8WH61</accession>
<feature type="compositionally biased region" description="Low complexity" evidence="1">
    <location>
        <begin position="103"/>
        <end position="122"/>
    </location>
</feature>
<proteinExistence type="predicted"/>
<dbReference type="GeneID" id="73342117"/>
<keyword evidence="3" id="KW-1185">Reference proteome</keyword>